<dbReference type="EMBL" id="LSCV01000031">
    <property type="protein sequence ID" value="KXB40168.1"/>
    <property type="molecule type" value="Genomic_DNA"/>
</dbReference>
<dbReference type="STRING" id="1497955.HMPREF1872_00979"/>
<evidence type="ECO:0000256" key="7">
    <source>
        <dbReference type="ARBA" id="ARBA00023196"/>
    </source>
</evidence>
<evidence type="ECO:0000256" key="10">
    <source>
        <dbReference type="RuleBase" id="RU003656"/>
    </source>
</evidence>
<dbReference type="GO" id="GO:0046933">
    <property type="term" value="F:proton-transporting ATP synthase activity, rotational mechanism"/>
    <property type="evidence" value="ECO:0007669"/>
    <property type="project" value="UniProtKB-UniRule"/>
</dbReference>
<name>A0A133YAD9_9FIRM</name>
<protein>
    <recommendedName>
        <fullName evidence="9">ATP synthase epsilon chain</fullName>
    </recommendedName>
    <alternativeName>
        <fullName evidence="9">ATP synthase F1 sector epsilon subunit</fullName>
    </alternativeName>
    <alternativeName>
        <fullName evidence="9">F-ATPase epsilon subunit</fullName>
    </alternativeName>
</protein>
<comment type="caution">
    <text evidence="13">The sequence shown here is derived from an EMBL/GenBank/DDBJ whole genome shotgun (WGS) entry which is preliminary data.</text>
</comment>
<dbReference type="Pfam" id="PF00401">
    <property type="entry name" value="ATP-synt_DE"/>
    <property type="match status" value="1"/>
</dbReference>
<organism evidence="13 14">
    <name type="scientific">Amygdalobacter nucleatus</name>
    <dbReference type="NCBI Taxonomy" id="3029274"/>
    <lineage>
        <taxon>Bacteria</taxon>
        <taxon>Bacillati</taxon>
        <taxon>Bacillota</taxon>
        <taxon>Clostridia</taxon>
        <taxon>Eubacteriales</taxon>
        <taxon>Oscillospiraceae</taxon>
        <taxon>Amygdalobacter</taxon>
    </lineage>
</organism>
<gene>
    <name evidence="9" type="primary">atpC</name>
    <name evidence="13" type="ORF">HMPREF1872_00979</name>
</gene>
<keyword evidence="8 9" id="KW-0066">ATP synthesis</keyword>
<dbReference type="InterPro" id="IPR036771">
    <property type="entry name" value="ATPsynth_dsu/esu_N"/>
</dbReference>
<sequence length="139" mass="15625">MAGSKLMRLTVVTPYREFINTECDLVELNTYSGSVGIMYGHTPVIMALTPGLLRYRQGNAYKNAFVSAGYATVHKHMVTVIANAAEWPEEIDVERAKASLERNLDKYNKAESNLVKVHAKHAMRRARARIHVATTYKTN</sequence>
<evidence type="ECO:0000256" key="9">
    <source>
        <dbReference type="HAMAP-Rule" id="MF_00530"/>
    </source>
</evidence>
<evidence type="ECO:0000313" key="13">
    <source>
        <dbReference type="EMBL" id="KXB40168.1"/>
    </source>
</evidence>
<evidence type="ECO:0000256" key="5">
    <source>
        <dbReference type="ARBA" id="ARBA00023065"/>
    </source>
</evidence>
<feature type="domain" description="ATP synthase F1 complex delta/epsilon subunit N-terminal" evidence="12">
    <location>
        <begin position="7"/>
        <end position="85"/>
    </location>
</feature>
<dbReference type="InterPro" id="IPR020547">
    <property type="entry name" value="ATP_synth_F1_esu_C"/>
</dbReference>
<keyword evidence="9" id="KW-0375">Hydrogen ion transport</keyword>
<keyword evidence="4 9" id="KW-1003">Cell membrane</keyword>
<dbReference type="AlphaFoldDB" id="A0A133YAD9"/>
<evidence type="ECO:0000256" key="6">
    <source>
        <dbReference type="ARBA" id="ARBA00023136"/>
    </source>
</evidence>
<evidence type="ECO:0000313" key="14">
    <source>
        <dbReference type="Proteomes" id="UP000070080"/>
    </source>
</evidence>
<dbReference type="Gene3D" id="2.60.15.10">
    <property type="entry name" value="F0F1 ATP synthase delta/epsilon subunit, N-terminal"/>
    <property type="match status" value="1"/>
</dbReference>
<keyword evidence="7 9" id="KW-0139">CF(1)</keyword>
<evidence type="ECO:0000256" key="4">
    <source>
        <dbReference type="ARBA" id="ARBA00022475"/>
    </source>
</evidence>
<comment type="subcellular location">
    <subcellularLocation>
        <location evidence="9">Cell membrane</location>
        <topology evidence="9">Peripheral membrane protein</topology>
    </subcellularLocation>
    <subcellularLocation>
        <location evidence="1">Endomembrane system</location>
        <topology evidence="1">Peripheral membrane protein</topology>
    </subcellularLocation>
</comment>
<dbReference type="GO" id="GO:0045259">
    <property type="term" value="C:proton-transporting ATP synthase complex"/>
    <property type="evidence" value="ECO:0007669"/>
    <property type="project" value="UniProtKB-KW"/>
</dbReference>
<evidence type="ECO:0000256" key="3">
    <source>
        <dbReference type="ARBA" id="ARBA00022448"/>
    </source>
</evidence>
<dbReference type="PANTHER" id="PTHR13822">
    <property type="entry name" value="ATP SYNTHASE DELTA/EPSILON CHAIN"/>
    <property type="match status" value="1"/>
</dbReference>
<keyword evidence="3 9" id="KW-0813">Transport</keyword>
<dbReference type="InterPro" id="IPR001469">
    <property type="entry name" value="ATP_synth_F1_dsu/esu"/>
</dbReference>
<feature type="domain" description="ATP synthase epsilon subunit C-terminal" evidence="11">
    <location>
        <begin position="89"/>
        <end position="133"/>
    </location>
</feature>
<dbReference type="InterPro" id="IPR020546">
    <property type="entry name" value="ATP_synth_F1_dsu/esu_N"/>
</dbReference>
<dbReference type="GO" id="GO:0005524">
    <property type="term" value="F:ATP binding"/>
    <property type="evidence" value="ECO:0007669"/>
    <property type="project" value="UniProtKB-UniRule"/>
</dbReference>
<evidence type="ECO:0000256" key="2">
    <source>
        <dbReference type="ARBA" id="ARBA00005712"/>
    </source>
</evidence>
<keyword evidence="14" id="KW-1185">Reference proteome</keyword>
<reference evidence="14" key="1">
    <citation type="submission" date="2016-01" db="EMBL/GenBank/DDBJ databases">
        <authorList>
            <person name="Mitreva M."/>
            <person name="Pepin K.H."/>
            <person name="Mihindukulasuriya K.A."/>
            <person name="Fulton R."/>
            <person name="Fronick C."/>
            <person name="O'Laughlin M."/>
            <person name="Miner T."/>
            <person name="Herter B."/>
            <person name="Rosa B.A."/>
            <person name="Cordes M."/>
            <person name="Tomlinson C."/>
            <person name="Wollam A."/>
            <person name="Palsikar V.B."/>
            <person name="Mardis E.R."/>
            <person name="Wilson R.K."/>
        </authorList>
    </citation>
    <scope>NUCLEOTIDE SEQUENCE [LARGE SCALE GENOMIC DNA]</scope>
    <source>
        <strain evidence="14">KA00274</strain>
    </source>
</reference>
<evidence type="ECO:0000256" key="8">
    <source>
        <dbReference type="ARBA" id="ARBA00023310"/>
    </source>
</evidence>
<evidence type="ECO:0000259" key="11">
    <source>
        <dbReference type="Pfam" id="PF00401"/>
    </source>
</evidence>
<dbReference type="GO" id="GO:0005886">
    <property type="term" value="C:plasma membrane"/>
    <property type="evidence" value="ECO:0007669"/>
    <property type="project" value="UniProtKB-SubCell"/>
</dbReference>
<dbReference type="NCBIfam" id="TIGR01216">
    <property type="entry name" value="ATP_synt_epsi"/>
    <property type="match status" value="1"/>
</dbReference>
<dbReference type="GO" id="GO:0012505">
    <property type="term" value="C:endomembrane system"/>
    <property type="evidence" value="ECO:0007669"/>
    <property type="project" value="UniProtKB-SubCell"/>
</dbReference>
<dbReference type="PANTHER" id="PTHR13822:SF10">
    <property type="entry name" value="ATP SYNTHASE EPSILON CHAIN, CHLOROPLASTIC"/>
    <property type="match status" value="1"/>
</dbReference>
<dbReference type="Proteomes" id="UP000070080">
    <property type="component" value="Unassembled WGS sequence"/>
</dbReference>
<evidence type="ECO:0000256" key="1">
    <source>
        <dbReference type="ARBA" id="ARBA00004184"/>
    </source>
</evidence>
<dbReference type="CDD" id="cd12152">
    <property type="entry name" value="F1-ATPase_delta"/>
    <property type="match status" value="1"/>
</dbReference>
<accession>A0A133YAD9</accession>
<evidence type="ECO:0000259" key="12">
    <source>
        <dbReference type="Pfam" id="PF02823"/>
    </source>
</evidence>
<dbReference type="Pfam" id="PF02823">
    <property type="entry name" value="ATP-synt_DE_N"/>
    <property type="match status" value="1"/>
</dbReference>
<keyword evidence="5 9" id="KW-0406">Ion transport</keyword>
<comment type="subunit">
    <text evidence="9 10">F-type ATPases have 2 components, CF(1) - the catalytic core - and CF(0) - the membrane proton channel. CF(1) has five subunits: alpha(3), beta(3), gamma(1), delta(1), epsilon(1). CF(0) has three main subunits: a, b and c.</text>
</comment>
<comment type="similarity">
    <text evidence="2 9 10">Belongs to the ATPase epsilon chain family.</text>
</comment>
<dbReference type="OrthoDB" id="9804110at2"/>
<keyword evidence="6 9" id="KW-0472">Membrane</keyword>
<dbReference type="RefSeq" id="WP_066714364.1">
    <property type="nucleotide sequence ID" value="NZ_CP118869.1"/>
</dbReference>
<dbReference type="SUPFAM" id="SSF51344">
    <property type="entry name" value="Epsilon subunit of F1F0-ATP synthase N-terminal domain"/>
    <property type="match status" value="1"/>
</dbReference>
<dbReference type="HAMAP" id="MF_00530">
    <property type="entry name" value="ATP_synth_epsil_bac"/>
    <property type="match status" value="1"/>
</dbReference>
<proteinExistence type="inferred from homology"/>
<comment type="function">
    <text evidence="9">Produces ATP from ADP in the presence of a proton gradient across the membrane.</text>
</comment>